<dbReference type="Gene3D" id="1.25.40.10">
    <property type="entry name" value="Tetratricopeptide repeat domain"/>
    <property type="match status" value="1"/>
</dbReference>
<evidence type="ECO:0008006" key="2">
    <source>
        <dbReference type="Google" id="ProtNLM"/>
    </source>
</evidence>
<organism evidence="1">
    <name type="scientific">marine metagenome</name>
    <dbReference type="NCBI Taxonomy" id="408172"/>
    <lineage>
        <taxon>unclassified sequences</taxon>
        <taxon>metagenomes</taxon>
        <taxon>ecological metagenomes</taxon>
    </lineage>
</organism>
<dbReference type="SUPFAM" id="SSF48452">
    <property type="entry name" value="TPR-like"/>
    <property type="match status" value="1"/>
</dbReference>
<feature type="non-terminal residue" evidence="1">
    <location>
        <position position="137"/>
    </location>
</feature>
<dbReference type="InterPro" id="IPR011990">
    <property type="entry name" value="TPR-like_helical_dom_sf"/>
</dbReference>
<accession>A0A381ZT61</accession>
<protein>
    <recommendedName>
        <fullName evidence="2">MalT-like TPR region domain-containing protein</fullName>
    </recommendedName>
</protein>
<gene>
    <name evidence="1" type="ORF">METZ01_LOCUS144807</name>
</gene>
<feature type="non-terminal residue" evidence="1">
    <location>
        <position position="1"/>
    </location>
</feature>
<evidence type="ECO:0000313" key="1">
    <source>
        <dbReference type="EMBL" id="SVA91953.1"/>
    </source>
</evidence>
<name>A0A381ZT61_9ZZZZ</name>
<reference evidence="1" key="1">
    <citation type="submission" date="2018-05" db="EMBL/GenBank/DDBJ databases">
        <authorList>
            <person name="Lanie J.A."/>
            <person name="Ng W.-L."/>
            <person name="Kazmierczak K.M."/>
            <person name="Andrzejewski T.M."/>
            <person name="Davidsen T.M."/>
            <person name="Wayne K.J."/>
            <person name="Tettelin H."/>
            <person name="Glass J.I."/>
            <person name="Rusch D."/>
            <person name="Podicherti R."/>
            <person name="Tsui H.-C.T."/>
            <person name="Winkler M.E."/>
        </authorList>
    </citation>
    <scope>NUCLEOTIDE SEQUENCE</scope>
</reference>
<dbReference type="AlphaFoldDB" id="A0A381ZT61"/>
<sequence length="137" mass="15039">MKYITAFLTVIAVSLMPGALCALETTSVSALMRQAAAQQKVGKFNLAEGTLRQVLAEAEEQGDKVLAARIKNNLASLWILGSKKYRSSNEEPDVYLLESLAVAEETGDKDLETRVRINLGNLLIGWTNYEDAAFNFL</sequence>
<dbReference type="EMBL" id="UINC01022409">
    <property type="protein sequence ID" value="SVA91953.1"/>
    <property type="molecule type" value="Genomic_DNA"/>
</dbReference>
<proteinExistence type="predicted"/>